<dbReference type="PANTHER" id="PTHR10663">
    <property type="entry name" value="GUANYL-NUCLEOTIDE EXCHANGE FACTOR"/>
    <property type="match status" value="1"/>
</dbReference>
<protein>
    <recommendedName>
        <fullName evidence="2">Mon2/Sec7/BIG1-like dimerisation and cyclophilin-binding domain-containing protein</fullName>
    </recommendedName>
</protein>
<sequence>MMTWVARNGLELKGIWIYHWNVFSLLIKEDICNLALKDLKFSNEAVYIQTLYLGYGEVEAEMELRVHYPSFLPGFKLVIYEEHAIEHHGMAMCNIGMIHHLCNVQVLAMMESVAENCKIANVSSPLQGEPKPICLPEIDAGVVKNGIESDHTTTVPQAADETEQISKAVGKRATITTALANAGNSLEGAETELVLNLIRLAFESNNVKVHELALDCLHKLIANDHLEGDPGLDGGTAFGYEVLKVLLTAVSSTKFRVHGEPSLGVIRVCYNIALNRSKSPVNQATSKAMLTQMISIIFRRTETDLAVQVSTTSSSVPHKEPASDSTVEEAVLDETED</sequence>
<dbReference type="EMBL" id="QEFC01003436">
    <property type="protein sequence ID" value="KAE9448306.1"/>
    <property type="molecule type" value="Genomic_DNA"/>
</dbReference>
<dbReference type="OrthoDB" id="430364at2759"/>
<evidence type="ECO:0000313" key="4">
    <source>
        <dbReference type="Proteomes" id="UP000428333"/>
    </source>
</evidence>
<feature type="domain" description="Mon2/Sec7/BIG1-like dimerisation and cyclophilin-binding" evidence="2">
    <location>
        <begin position="179"/>
        <end position="304"/>
    </location>
</feature>
<comment type="caution">
    <text evidence="3">The sequence shown here is derived from an EMBL/GenBank/DDBJ whole genome shotgun (WGS) entry which is preliminary data.</text>
</comment>
<dbReference type="GO" id="GO:0005802">
    <property type="term" value="C:trans-Golgi network"/>
    <property type="evidence" value="ECO:0007669"/>
    <property type="project" value="TreeGrafter"/>
</dbReference>
<evidence type="ECO:0000259" key="2">
    <source>
        <dbReference type="Pfam" id="PF16213"/>
    </source>
</evidence>
<dbReference type="InterPro" id="IPR032629">
    <property type="entry name" value="DCB_dom"/>
</dbReference>
<feature type="compositionally biased region" description="Acidic residues" evidence="1">
    <location>
        <begin position="326"/>
        <end position="337"/>
    </location>
</feature>
<gene>
    <name evidence="3" type="ORF">C3L33_19796</name>
</gene>
<dbReference type="Pfam" id="PF16213">
    <property type="entry name" value="DCB"/>
    <property type="match status" value="1"/>
</dbReference>
<evidence type="ECO:0000256" key="1">
    <source>
        <dbReference type="SAM" id="MobiDB-lite"/>
    </source>
</evidence>
<accession>A0A6A4KK64</accession>
<dbReference type="PANTHER" id="PTHR10663:SF312">
    <property type="entry name" value="BREFELDIN A-INHIBITED GUANINE NUCLEOTIDE-EXCHANGE PROTEIN 5"/>
    <property type="match status" value="1"/>
</dbReference>
<feature type="non-terminal residue" evidence="3">
    <location>
        <position position="1"/>
    </location>
</feature>
<organism evidence="3 4">
    <name type="scientific">Rhododendron williamsianum</name>
    <dbReference type="NCBI Taxonomy" id="262921"/>
    <lineage>
        <taxon>Eukaryota</taxon>
        <taxon>Viridiplantae</taxon>
        <taxon>Streptophyta</taxon>
        <taxon>Embryophyta</taxon>
        <taxon>Tracheophyta</taxon>
        <taxon>Spermatophyta</taxon>
        <taxon>Magnoliopsida</taxon>
        <taxon>eudicotyledons</taxon>
        <taxon>Gunneridae</taxon>
        <taxon>Pentapetalae</taxon>
        <taxon>asterids</taxon>
        <taxon>Ericales</taxon>
        <taxon>Ericaceae</taxon>
        <taxon>Ericoideae</taxon>
        <taxon>Rhodoreae</taxon>
        <taxon>Rhododendron</taxon>
    </lineage>
</organism>
<proteinExistence type="predicted"/>
<name>A0A6A4KK64_9ERIC</name>
<reference evidence="3 4" key="1">
    <citation type="journal article" date="2019" name="Genome Biol. Evol.">
        <title>The Rhododendron genome and chromosomal organization provide insight into shared whole-genome duplications across the heath family (Ericaceae).</title>
        <authorList>
            <person name="Soza V.L."/>
            <person name="Lindsley D."/>
            <person name="Waalkes A."/>
            <person name="Ramage E."/>
            <person name="Patwardhan R.P."/>
            <person name="Burton J.N."/>
            <person name="Adey A."/>
            <person name="Kumar A."/>
            <person name="Qiu R."/>
            <person name="Shendure J."/>
            <person name="Hall B."/>
        </authorList>
    </citation>
    <scope>NUCLEOTIDE SEQUENCE [LARGE SCALE GENOMIC DNA]</scope>
    <source>
        <strain evidence="3">RSF 1966-606</strain>
    </source>
</reference>
<dbReference type="AlphaFoldDB" id="A0A6A4KK64"/>
<keyword evidence="4" id="KW-1185">Reference proteome</keyword>
<dbReference type="Proteomes" id="UP000428333">
    <property type="component" value="Linkage Group LG12"/>
</dbReference>
<evidence type="ECO:0000313" key="3">
    <source>
        <dbReference type="EMBL" id="KAE9448306.1"/>
    </source>
</evidence>
<feature type="region of interest" description="Disordered" evidence="1">
    <location>
        <begin position="311"/>
        <end position="337"/>
    </location>
</feature>